<protein>
    <submittedName>
        <fullName evidence="1">Uncharacterized protein</fullName>
    </submittedName>
</protein>
<comment type="caution">
    <text evidence="1">The sequence shown here is derived from an EMBL/GenBank/DDBJ whole genome shotgun (WGS) entry which is preliminary data.</text>
</comment>
<evidence type="ECO:0000313" key="1">
    <source>
        <dbReference type="EMBL" id="CAF4583750.1"/>
    </source>
</evidence>
<dbReference type="Proteomes" id="UP000681722">
    <property type="component" value="Unassembled WGS sequence"/>
</dbReference>
<dbReference type="EMBL" id="CAJOBC010123212">
    <property type="protein sequence ID" value="CAF4583750.1"/>
    <property type="molecule type" value="Genomic_DNA"/>
</dbReference>
<sequence length="301" mass="34768">GKDEKKSFGLDFFFNSSNSNTTKHQWENLRINIDWFVDHRDDDKNKNIFKTVVNNLIPQLNQNILGMLSTLKLSYSDPQTIMSLISHVDNAMNGQTSCIQQNFKYLNIVRITWDLIVIALRLLIDEAIKIVDLKHKELRKAISNLDKWKQDIKDQFIVMGNSSEQGRKFKQDLENQIISETVRIYKQKTSDAIGLNMSTSTHIEAEKIARSAYDESIGSQPPNGDNILKYVYDINRYYLEIALEKVQLSKDNIVNDQISKLKIIMNDCIKQAINVIKENQCRNVKEVYKEIAKQLNVVLPG</sequence>
<dbReference type="AlphaFoldDB" id="A0A8S2YWV1"/>
<gene>
    <name evidence="1" type="ORF">SRO942_LOCUS48240</name>
</gene>
<dbReference type="OrthoDB" id="10231157at2759"/>
<proteinExistence type="predicted"/>
<organism evidence="1 2">
    <name type="scientific">Didymodactylos carnosus</name>
    <dbReference type="NCBI Taxonomy" id="1234261"/>
    <lineage>
        <taxon>Eukaryota</taxon>
        <taxon>Metazoa</taxon>
        <taxon>Spiralia</taxon>
        <taxon>Gnathifera</taxon>
        <taxon>Rotifera</taxon>
        <taxon>Eurotatoria</taxon>
        <taxon>Bdelloidea</taxon>
        <taxon>Philodinida</taxon>
        <taxon>Philodinidae</taxon>
        <taxon>Didymodactylos</taxon>
    </lineage>
</organism>
<feature type="non-terminal residue" evidence="1">
    <location>
        <position position="1"/>
    </location>
</feature>
<name>A0A8S2YWV1_9BILA</name>
<accession>A0A8S2YWV1</accession>
<evidence type="ECO:0000313" key="2">
    <source>
        <dbReference type="Proteomes" id="UP000681722"/>
    </source>
</evidence>
<feature type="non-terminal residue" evidence="1">
    <location>
        <position position="301"/>
    </location>
</feature>
<reference evidence="1" key="1">
    <citation type="submission" date="2021-02" db="EMBL/GenBank/DDBJ databases">
        <authorList>
            <person name="Nowell W R."/>
        </authorList>
    </citation>
    <scope>NUCLEOTIDE SEQUENCE</scope>
</reference>